<evidence type="ECO:0000313" key="12">
    <source>
        <dbReference type="Proteomes" id="UP001154078"/>
    </source>
</evidence>
<dbReference type="InterPro" id="IPR015411">
    <property type="entry name" value="Rep_factor_Mcm10_C"/>
</dbReference>
<dbReference type="GO" id="GO:0043596">
    <property type="term" value="C:nuclear replication fork"/>
    <property type="evidence" value="ECO:0007669"/>
    <property type="project" value="TreeGrafter"/>
</dbReference>
<evidence type="ECO:0000256" key="5">
    <source>
        <dbReference type="ARBA" id="ARBA00022723"/>
    </source>
</evidence>
<evidence type="ECO:0000256" key="3">
    <source>
        <dbReference type="ARBA" id="ARBA00017770"/>
    </source>
</evidence>
<dbReference type="PANTHER" id="PTHR13454">
    <property type="entry name" value="PROTEIN MCM10 HOMOLOG"/>
    <property type="match status" value="1"/>
</dbReference>
<sequence length="680" mass="76148">MAENSLIDEFLAEDDPLDDFLCNASEEFEKKKFVTEVDIFTEKPEENNVSINEESVVRTTQQYFSDEEEDPYNKKYSTKSERTVKPNTSSSWLSKPKNTLELPKIEQNKPAGDVYTDPVFGLRIINPLVSSQVLKERMIGREAIPFLKLKNFVQSQDTNKDWVIGGVLVTKFPVKTSQKGKQYSLWKLSDLKNDIKTITLFLFGSAHSAFWKTTTGTVLGVLNPNVMENKSDSKDEASLNVDNAQKLMVLGQSKDLGACKSLKKNGERCNAVVNVNRCEFCVYHVKQEYQKCTKRSELQANFAGNGLTALRNKVLGKNEVFYGGKSYTSVPANKSRKLEKKDRGILDNLNGMRQNLVGSTSAVKKKGAAMLEVSHSQRLKDLEIIKKIGGAKPSPTSSLENVKSQTVLNIQPIPESKANIPNTPKEKSIPKKDPMVMTIPTLSTSKMINLNEPITPRHILRTKHNAIKYVQRHGTIKKADPNSVKSSGSKRKFEEPKSDDAAETSLTSSSVSKKSKLETNDFISDRFKKMMAQTSKHTDLLEQRDDEEAEKYFHKLEMKEQMEEKMTSTYKVACKAVTCTVCKYTSFSAAEKCKTEKHRLKVSDATKRFFKCGNCSNRVASLEIVPTKLCGSCGAGRWERTGMMKEKTVTHAHSLSIRGGEQKFVGGATTNANLDLMVPE</sequence>
<dbReference type="GO" id="GO:0003688">
    <property type="term" value="F:DNA replication origin binding"/>
    <property type="evidence" value="ECO:0007669"/>
    <property type="project" value="TreeGrafter"/>
</dbReference>
<comment type="subcellular location">
    <subcellularLocation>
        <location evidence="1">Nucleus</location>
    </subcellularLocation>
</comment>
<evidence type="ECO:0000256" key="2">
    <source>
        <dbReference type="ARBA" id="ARBA00009679"/>
    </source>
</evidence>
<feature type="domain" description="Replication factor Mcm10 C-terminal" evidence="10">
    <location>
        <begin position="352"/>
        <end position="667"/>
    </location>
</feature>
<evidence type="ECO:0000256" key="8">
    <source>
        <dbReference type="ARBA" id="ARBA00023242"/>
    </source>
</evidence>
<proteinExistence type="inferred from homology"/>
<evidence type="ECO:0000256" key="4">
    <source>
        <dbReference type="ARBA" id="ARBA00022705"/>
    </source>
</evidence>
<evidence type="ECO:0000313" key="11">
    <source>
        <dbReference type="EMBL" id="CAH0549858.1"/>
    </source>
</evidence>
<comment type="similarity">
    <text evidence="2">Belongs to the MCM10 family.</text>
</comment>
<dbReference type="InterPro" id="IPR040184">
    <property type="entry name" value="Mcm10"/>
</dbReference>
<feature type="compositionally biased region" description="Polar residues" evidence="9">
    <location>
        <begin position="85"/>
        <end position="95"/>
    </location>
</feature>
<keyword evidence="4" id="KW-0235">DNA replication</keyword>
<dbReference type="AlphaFoldDB" id="A0A9P0AVJ9"/>
<evidence type="ECO:0000256" key="6">
    <source>
        <dbReference type="ARBA" id="ARBA00022771"/>
    </source>
</evidence>
<protein>
    <recommendedName>
        <fullName evidence="3">Protein MCM10 homolog</fullName>
    </recommendedName>
</protein>
<dbReference type="Pfam" id="PF22379">
    <property type="entry name" value="OB_MCM10"/>
    <property type="match status" value="1"/>
</dbReference>
<dbReference type="GO" id="GO:0008270">
    <property type="term" value="F:zinc ion binding"/>
    <property type="evidence" value="ECO:0007669"/>
    <property type="project" value="UniProtKB-KW"/>
</dbReference>
<reference evidence="11" key="1">
    <citation type="submission" date="2021-12" db="EMBL/GenBank/DDBJ databases">
        <authorList>
            <person name="King R."/>
        </authorList>
    </citation>
    <scope>NUCLEOTIDE SEQUENCE</scope>
</reference>
<keyword evidence="6" id="KW-0863">Zinc-finger</keyword>
<dbReference type="GO" id="GO:0003697">
    <property type="term" value="F:single-stranded DNA binding"/>
    <property type="evidence" value="ECO:0007669"/>
    <property type="project" value="InterPro"/>
</dbReference>
<evidence type="ECO:0000259" key="10">
    <source>
        <dbReference type="SMART" id="SM01280"/>
    </source>
</evidence>
<dbReference type="Pfam" id="PF09332">
    <property type="entry name" value="Mcm10"/>
    <property type="match status" value="1"/>
</dbReference>
<accession>A0A9P0AVJ9</accession>
<keyword evidence="7" id="KW-0862">Zinc</keyword>
<keyword evidence="5" id="KW-0479">Metal-binding</keyword>
<organism evidence="11 12">
    <name type="scientific">Brassicogethes aeneus</name>
    <name type="common">Rape pollen beetle</name>
    <name type="synonym">Meligethes aeneus</name>
    <dbReference type="NCBI Taxonomy" id="1431903"/>
    <lineage>
        <taxon>Eukaryota</taxon>
        <taxon>Metazoa</taxon>
        <taxon>Ecdysozoa</taxon>
        <taxon>Arthropoda</taxon>
        <taxon>Hexapoda</taxon>
        <taxon>Insecta</taxon>
        <taxon>Pterygota</taxon>
        <taxon>Neoptera</taxon>
        <taxon>Endopterygota</taxon>
        <taxon>Coleoptera</taxon>
        <taxon>Polyphaga</taxon>
        <taxon>Cucujiformia</taxon>
        <taxon>Nitidulidae</taxon>
        <taxon>Meligethinae</taxon>
        <taxon>Brassicogethes</taxon>
    </lineage>
</organism>
<evidence type="ECO:0000256" key="9">
    <source>
        <dbReference type="SAM" id="MobiDB-lite"/>
    </source>
</evidence>
<dbReference type="Pfam" id="PF24863">
    <property type="entry name" value="zf-CCCH_Mcm10"/>
    <property type="match status" value="1"/>
</dbReference>
<dbReference type="InterPro" id="IPR055065">
    <property type="entry name" value="OB_MCM10"/>
</dbReference>
<dbReference type="GO" id="GO:0006270">
    <property type="term" value="P:DNA replication initiation"/>
    <property type="evidence" value="ECO:0007669"/>
    <property type="project" value="InterPro"/>
</dbReference>
<dbReference type="InterPro" id="IPR012340">
    <property type="entry name" value="NA-bd_OB-fold"/>
</dbReference>
<keyword evidence="12" id="KW-1185">Reference proteome</keyword>
<dbReference type="Gene3D" id="2.40.50.140">
    <property type="entry name" value="Nucleic acid-binding proteins"/>
    <property type="match status" value="1"/>
</dbReference>
<dbReference type="InterPro" id="IPR056791">
    <property type="entry name" value="Znf_Mcm10_C"/>
</dbReference>
<name>A0A9P0AVJ9_BRAAE</name>
<dbReference type="Pfam" id="PF09329">
    <property type="entry name" value="zf-primase"/>
    <property type="match status" value="1"/>
</dbReference>
<evidence type="ECO:0000256" key="7">
    <source>
        <dbReference type="ARBA" id="ARBA00022833"/>
    </source>
</evidence>
<dbReference type="FunFam" id="2.40.50.140:FF:000174">
    <property type="entry name" value="DNA replication licensing factor mcm10"/>
    <property type="match status" value="1"/>
</dbReference>
<keyword evidence="8" id="KW-0539">Nucleus</keyword>
<evidence type="ECO:0000256" key="1">
    <source>
        <dbReference type="ARBA" id="ARBA00004123"/>
    </source>
</evidence>
<dbReference type="SMART" id="SM01280">
    <property type="entry name" value="Mcm10"/>
    <property type="match status" value="1"/>
</dbReference>
<dbReference type="OrthoDB" id="273123at2759"/>
<feature type="region of interest" description="Disordered" evidence="9">
    <location>
        <begin position="61"/>
        <end position="95"/>
    </location>
</feature>
<gene>
    <name evidence="11" type="ORF">MELIAE_LOCUS2869</name>
</gene>
<feature type="region of interest" description="Disordered" evidence="9">
    <location>
        <begin position="472"/>
        <end position="511"/>
    </location>
</feature>
<feature type="compositionally biased region" description="Basic and acidic residues" evidence="9">
    <location>
        <begin position="491"/>
        <end position="500"/>
    </location>
</feature>
<dbReference type="InterPro" id="IPR015408">
    <property type="entry name" value="Znf_Mcm10/DnaG"/>
</dbReference>
<dbReference type="EMBL" id="OV121142">
    <property type="protein sequence ID" value="CAH0549858.1"/>
    <property type="molecule type" value="Genomic_DNA"/>
</dbReference>
<dbReference type="Proteomes" id="UP001154078">
    <property type="component" value="Chromosome 11"/>
</dbReference>
<dbReference type="PANTHER" id="PTHR13454:SF11">
    <property type="entry name" value="PROTEIN MCM10 HOMOLOG"/>
    <property type="match status" value="1"/>
</dbReference>